<evidence type="ECO:0000313" key="1">
    <source>
        <dbReference type="EMBL" id="JAP89065.1"/>
    </source>
</evidence>
<dbReference type="AlphaFoldDB" id="A0A146JZC6"/>
<protein>
    <submittedName>
        <fullName evidence="1">Uncharacterized protein</fullName>
    </submittedName>
</protein>
<organism evidence="1">
    <name type="scientific">Trepomonas sp. PC1</name>
    <dbReference type="NCBI Taxonomy" id="1076344"/>
    <lineage>
        <taxon>Eukaryota</taxon>
        <taxon>Metamonada</taxon>
        <taxon>Diplomonadida</taxon>
        <taxon>Hexamitidae</taxon>
        <taxon>Hexamitinae</taxon>
        <taxon>Trepomonas</taxon>
    </lineage>
</organism>
<name>A0A146JZC6_9EUKA</name>
<feature type="non-terminal residue" evidence="1">
    <location>
        <position position="1"/>
    </location>
</feature>
<sequence length="337" mass="38784">PQLTPKLYSSHLRFSPLDTKIDADKLAFAKARSEVSLIPRSKNQTSQIQAEEVLQRDCSQVTNHESKQDCKTSESPNSHFDLQAEDCLLSLTQKAAQSEEFVLKRAKTLFQGCKTVQFDEELPKALSCLKKFYLGLEKRFLDLKAQNADVKPQRTVFYSVFLKRLLALKESQNFTQELKFDLLPLYKGQLSKQKQFLMFQLQKLSQKTASEAQKRFLQLKDFEQVTLDLASNASNVLVFQAILQFSGLLEQQMSVFDIRGSYLMNDQGKLLKLLSQLEFKLKKLIISENAKAALQAKKLLTKTTQQKQVVLENEYLSVEVHEFIDWAEREVARWSEV</sequence>
<dbReference type="EMBL" id="GDID01007541">
    <property type="protein sequence ID" value="JAP89065.1"/>
    <property type="molecule type" value="Transcribed_RNA"/>
</dbReference>
<reference evidence="1" key="1">
    <citation type="submission" date="2015-07" db="EMBL/GenBank/DDBJ databases">
        <title>Adaptation to a free-living lifestyle via gene acquisitions in the diplomonad Trepomonas sp. PC1.</title>
        <authorList>
            <person name="Xu F."/>
            <person name="Jerlstrom-Hultqvist J."/>
            <person name="Kolisko M."/>
            <person name="Simpson A.G.B."/>
            <person name="Roger A.J."/>
            <person name="Svard S.G."/>
            <person name="Andersson J.O."/>
        </authorList>
    </citation>
    <scope>NUCLEOTIDE SEQUENCE</scope>
    <source>
        <strain evidence="1">PC1</strain>
    </source>
</reference>
<gene>
    <name evidence="1" type="ORF">TPC1_31440</name>
</gene>
<accession>A0A146JZC6</accession>
<proteinExistence type="predicted"/>